<keyword evidence="4 8" id="KW-0547">Nucleotide-binding</keyword>
<dbReference type="NCBIfam" id="NF000908">
    <property type="entry name" value="PRK00089.1"/>
    <property type="match status" value="1"/>
</dbReference>
<dbReference type="InterPro" id="IPR005225">
    <property type="entry name" value="Small_GTP-bd"/>
</dbReference>
<evidence type="ECO:0000313" key="14">
    <source>
        <dbReference type="Proteomes" id="UP000282654"/>
    </source>
</evidence>
<dbReference type="CDD" id="cd22534">
    <property type="entry name" value="KH-II_Era"/>
    <property type="match status" value="1"/>
</dbReference>
<comment type="subunit">
    <text evidence="8">Monomer.</text>
</comment>
<dbReference type="FunFam" id="3.40.50.300:FF:000094">
    <property type="entry name" value="GTPase Era"/>
    <property type="match status" value="1"/>
</dbReference>
<name>A0A3N5BJ65_9THEO</name>
<feature type="region of interest" description="G1" evidence="9">
    <location>
        <begin position="15"/>
        <end position="22"/>
    </location>
</feature>
<dbReference type="PROSITE" id="PS51713">
    <property type="entry name" value="G_ERA"/>
    <property type="match status" value="1"/>
</dbReference>
<dbReference type="SUPFAM" id="SSF52540">
    <property type="entry name" value="P-loop containing nucleoside triphosphate hydrolases"/>
    <property type="match status" value="1"/>
</dbReference>
<sequence length="299" mass="34023">MSEREHRSGFVTLIGRPNVGKSTLLNCLVGQKVAIISDKPQTTRHQIRSILTLPEAQVVFVDTPGVHKPRHLLGEYMVKAALETLKEVDLIIFILEAHRPFGPGDNYILERLREVKTPVIACLNKIDLIRKEQLLPLIDELRHKHQFVAIVPVSALTGENVDRLLTVIIENLPPGPQYYPPGTVSDQPERVVIAELIREKVFQLTREELPHGVAVMVEEMVPRTKDLLYIRAVVFAERESHKGILIGQGGQMLKKIGQLAREEIEALFGQRVYLDLWVKVKPNWRRNEAFLRQVGYTPE</sequence>
<evidence type="ECO:0000256" key="7">
    <source>
        <dbReference type="ARBA" id="ARBA00023136"/>
    </source>
</evidence>
<keyword evidence="8" id="KW-1003">Cell membrane</keyword>
<dbReference type="FunFam" id="3.30.300.20:FF:000003">
    <property type="entry name" value="GTPase Era"/>
    <property type="match status" value="1"/>
</dbReference>
<dbReference type="CDD" id="cd04163">
    <property type="entry name" value="Era"/>
    <property type="match status" value="1"/>
</dbReference>
<feature type="domain" description="Era-type G" evidence="12">
    <location>
        <begin position="7"/>
        <end position="174"/>
    </location>
</feature>
<comment type="caution">
    <text evidence="13">The sequence shown here is derived from an EMBL/GenBank/DDBJ whole genome shotgun (WGS) entry which is preliminary data.</text>
</comment>
<dbReference type="Gene3D" id="3.40.50.300">
    <property type="entry name" value="P-loop containing nucleotide triphosphate hydrolases"/>
    <property type="match status" value="1"/>
</dbReference>
<dbReference type="SUPFAM" id="SSF54814">
    <property type="entry name" value="Prokaryotic type KH domain (KH-domain type II)"/>
    <property type="match status" value="1"/>
</dbReference>
<dbReference type="InterPro" id="IPR030388">
    <property type="entry name" value="G_ERA_dom"/>
</dbReference>
<dbReference type="Gene3D" id="3.30.300.20">
    <property type="match status" value="1"/>
</dbReference>
<keyword evidence="6 8" id="KW-0342">GTP-binding</keyword>
<dbReference type="InterPro" id="IPR015946">
    <property type="entry name" value="KH_dom-like_a/b"/>
</dbReference>
<comment type="function">
    <text evidence="8">An essential GTPase that binds both GDP and GTP, with rapid nucleotide exchange. Plays a role in 16S rRNA processing and 30S ribosomal subunit biogenesis and possibly also in cell cycle regulation and energy metabolism.</text>
</comment>
<dbReference type="GO" id="GO:0000028">
    <property type="term" value="P:ribosomal small subunit assembly"/>
    <property type="evidence" value="ECO:0007669"/>
    <property type="project" value="TreeGrafter"/>
</dbReference>
<gene>
    <name evidence="8" type="primary">era</name>
    <name evidence="13" type="ORF">EDD75_0568</name>
</gene>
<feature type="domain" description="KH type-2" evidence="11">
    <location>
        <begin position="205"/>
        <end position="282"/>
    </location>
</feature>
<dbReference type="InterPro" id="IPR006073">
    <property type="entry name" value="GTP-bd"/>
</dbReference>
<evidence type="ECO:0000256" key="5">
    <source>
        <dbReference type="ARBA" id="ARBA00022884"/>
    </source>
</evidence>
<dbReference type="HAMAP" id="MF_00367">
    <property type="entry name" value="GTPase_Era"/>
    <property type="match status" value="1"/>
</dbReference>
<feature type="binding site" evidence="8">
    <location>
        <begin position="62"/>
        <end position="66"/>
    </location>
    <ligand>
        <name>GTP</name>
        <dbReference type="ChEBI" id="CHEBI:37565"/>
    </ligand>
</feature>
<keyword evidence="7 8" id="KW-0472">Membrane</keyword>
<protein>
    <recommendedName>
        <fullName evidence="2 8">GTPase Era</fullName>
    </recommendedName>
</protein>
<evidence type="ECO:0000256" key="4">
    <source>
        <dbReference type="ARBA" id="ARBA00022741"/>
    </source>
</evidence>
<comment type="subcellular location">
    <subcellularLocation>
        <location evidence="8">Cytoplasm</location>
    </subcellularLocation>
    <subcellularLocation>
        <location evidence="8">Cell membrane</location>
        <topology evidence="8">Peripheral membrane protein</topology>
    </subcellularLocation>
</comment>
<feature type="region of interest" description="G2" evidence="9">
    <location>
        <begin position="41"/>
        <end position="45"/>
    </location>
</feature>
<dbReference type="NCBIfam" id="TIGR00231">
    <property type="entry name" value="small_GTP"/>
    <property type="match status" value="1"/>
</dbReference>
<feature type="region of interest" description="G4" evidence="9">
    <location>
        <begin position="124"/>
        <end position="127"/>
    </location>
</feature>
<feature type="binding site" evidence="8">
    <location>
        <begin position="15"/>
        <end position="22"/>
    </location>
    <ligand>
        <name>GTP</name>
        <dbReference type="ChEBI" id="CHEBI:37565"/>
    </ligand>
</feature>
<evidence type="ECO:0000313" key="13">
    <source>
        <dbReference type="EMBL" id="RPF49748.1"/>
    </source>
</evidence>
<dbReference type="PRINTS" id="PR00326">
    <property type="entry name" value="GTP1OBG"/>
</dbReference>
<dbReference type="Pfam" id="PF07650">
    <property type="entry name" value="KH_2"/>
    <property type="match status" value="1"/>
</dbReference>
<feature type="region of interest" description="G5" evidence="9">
    <location>
        <begin position="153"/>
        <end position="155"/>
    </location>
</feature>
<evidence type="ECO:0000256" key="9">
    <source>
        <dbReference type="PROSITE-ProRule" id="PRU01050"/>
    </source>
</evidence>
<evidence type="ECO:0000256" key="8">
    <source>
        <dbReference type="HAMAP-Rule" id="MF_00367"/>
    </source>
</evidence>
<dbReference type="EMBL" id="RKRE01000001">
    <property type="protein sequence ID" value="RPF49748.1"/>
    <property type="molecule type" value="Genomic_DNA"/>
</dbReference>
<organism evidence="13 14">
    <name type="scientific">Thermodesulfitimonas autotrophica</name>
    <dbReference type="NCBI Taxonomy" id="1894989"/>
    <lineage>
        <taxon>Bacteria</taxon>
        <taxon>Bacillati</taxon>
        <taxon>Bacillota</taxon>
        <taxon>Clostridia</taxon>
        <taxon>Thermoanaerobacterales</taxon>
        <taxon>Thermoanaerobacteraceae</taxon>
        <taxon>Thermodesulfitimonas</taxon>
    </lineage>
</organism>
<keyword evidence="8" id="KW-0963">Cytoplasm</keyword>
<dbReference type="GO" id="GO:0005829">
    <property type="term" value="C:cytosol"/>
    <property type="evidence" value="ECO:0007669"/>
    <property type="project" value="TreeGrafter"/>
</dbReference>
<dbReference type="InterPro" id="IPR004044">
    <property type="entry name" value="KH_dom_type_2"/>
</dbReference>
<evidence type="ECO:0000256" key="1">
    <source>
        <dbReference type="ARBA" id="ARBA00007921"/>
    </source>
</evidence>
<dbReference type="PANTHER" id="PTHR42698">
    <property type="entry name" value="GTPASE ERA"/>
    <property type="match status" value="1"/>
</dbReference>
<evidence type="ECO:0000256" key="10">
    <source>
        <dbReference type="RuleBase" id="RU003761"/>
    </source>
</evidence>
<keyword evidence="8" id="KW-0699">rRNA-binding</keyword>
<evidence type="ECO:0000256" key="2">
    <source>
        <dbReference type="ARBA" id="ARBA00020484"/>
    </source>
</evidence>
<dbReference type="OrthoDB" id="9805918at2"/>
<evidence type="ECO:0000256" key="6">
    <source>
        <dbReference type="ARBA" id="ARBA00023134"/>
    </source>
</evidence>
<feature type="region of interest" description="G3" evidence="9">
    <location>
        <begin position="62"/>
        <end position="65"/>
    </location>
</feature>
<proteinExistence type="inferred from homology"/>
<dbReference type="GO" id="GO:0043024">
    <property type="term" value="F:ribosomal small subunit binding"/>
    <property type="evidence" value="ECO:0007669"/>
    <property type="project" value="TreeGrafter"/>
</dbReference>
<dbReference type="InterPro" id="IPR009019">
    <property type="entry name" value="KH_sf_prok-type"/>
</dbReference>
<dbReference type="GO" id="GO:0003924">
    <property type="term" value="F:GTPase activity"/>
    <property type="evidence" value="ECO:0007669"/>
    <property type="project" value="UniProtKB-UniRule"/>
</dbReference>
<comment type="similarity">
    <text evidence="1 8 9 10">Belongs to the TRAFAC class TrmE-Era-EngA-EngB-Septin-like GTPase superfamily. Era GTPase family.</text>
</comment>
<dbReference type="InterPro" id="IPR027417">
    <property type="entry name" value="P-loop_NTPase"/>
</dbReference>
<accession>A0A3N5BJ65</accession>
<dbReference type="AlphaFoldDB" id="A0A3N5BJ65"/>
<keyword evidence="3 8" id="KW-0690">Ribosome biogenesis</keyword>
<dbReference type="RefSeq" id="WP_123927697.1">
    <property type="nucleotide sequence ID" value="NZ_RKRE01000001.1"/>
</dbReference>
<dbReference type="Proteomes" id="UP000282654">
    <property type="component" value="Unassembled WGS sequence"/>
</dbReference>
<evidence type="ECO:0000259" key="12">
    <source>
        <dbReference type="PROSITE" id="PS51713"/>
    </source>
</evidence>
<dbReference type="InterPro" id="IPR005662">
    <property type="entry name" value="GTPase_Era-like"/>
</dbReference>
<dbReference type="GO" id="GO:0005886">
    <property type="term" value="C:plasma membrane"/>
    <property type="evidence" value="ECO:0007669"/>
    <property type="project" value="UniProtKB-SubCell"/>
</dbReference>
<dbReference type="PANTHER" id="PTHR42698:SF1">
    <property type="entry name" value="GTPASE ERA, MITOCHONDRIAL"/>
    <property type="match status" value="1"/>
</dbReference>
<dbReference type="NCBIfam" id="TIGR00436">
    <property type="entry name" value="era"/>
    <property type="match status" value="1"/>
</dbReference>
<dbReference type="PROSITE" id="PS50823">
    <property type="entry name" value="KH_TYPE_2"/>
    <property type="match status" value="1"/>
</dbReference>
<evidence type="ECO:0000259" key="11">
    <source>
        <dbReference type="PROSITE" id="PS50823"/>
    </source>
</evidence>
<dbReference type="GO" id="GO:0005525">
    <property type="term" value="F:GTP binding"/>
    <property type="evidence" value="ECO:0007669"/>
    <property type="project" value="UniProtKB-UniRule"/>
</dbReference>
<keyword evidence="14" id="KW-1185">Reference proteome</keyword>
<feature type="binding site" evidence="8">
    <location>
        <begin position="124"/>
        <end position="127"/>
    </location>
    <ligand>
        <name>GTP</name>
        <dbReference type="ChEBI" id="CHEBI:37565"/>
    </ligand>
</feature>
<dbReference type="Pfam" id="PF01926">
    <property type="entry name" value="MMR_HSR1"/>
    <property type="match status" value="1"/>
</dbReference>
<reference evidence="13 14" key="1">
    <citation type="submission" date="2018-11" db="EMBL/GenBank/DDBJ databases">
        <title>Genomic Encyclopedia of Type Strains, Phase IV (KMG-IV): sequencing the most valuable type-strain genomes for metagenomic binning, comparative biology and taxonomic classification.</title>
        <authorList>
            <person name="Goeker M."/>
        </authorList>
    </citation>
    <scope>NUCLEOTIDE SEQUENCE [LARGE SCALE GENOMIC DNA]</scope>
    <source>
        <strain evidence="13 14">DSM 102936</strain>
    </source>
</reference>
<keyword evidence="5 8" id="KW-0694">RNA-binding</keyword>
<dbReference type="GO" id="GO:0070181">
    <property type="term" value="F:small ribosomal subunit rRNA binding"/>
    <property type="evidence" value="ECO:0007669"/>
    <property type="project" value="UniProtKB-UniRule"/>
</dbReference>
<evidence type="ECO:0000256" key="3">
    <source>
        <dbReference type="ARBA" id="ARBA00022517"/>
    </source>
</evidence>